<keyword evidence="5 7" id="KW-0408">Iron</keyword>
<gene>
    <name evidence="8" type="ORF">V6N11_045918</name>
</gene>
<keyword evidence="9" id="KW-1185">Reference proteome</keyword>
<comment type="caution">
    <text evidence="8">The sequence shown here is derived from an EMBL/GenBank/DDBJ whole genome shotgun (WGS) entry which is preliminary data.</text>
</comment>
<comment type="similarity">
    <text evidence="1 7">Belongs to the cytochrome P450 family.</text>
</comment>
<evidence type="ECO:0000256" key="2">
    <source>
        <dbReference type="ARBA" id="ARBA00022617"/>
    </source>
</evidence>
<evidence type="ECO:0000256" key="6">
    <source>
        <dbReference type="ARBA" id="ARBA00023033"/>
    </source>
</evidence>
<evidence type="ECO:0000256" key="5">
    <source>
        <dbReference type="ARBA" id="ARBA00023004"/>
    </source>
</evidence>
<dbReference type="PROSITE" id="PS00086">
    <property type="entry name" value="CYTOCHROME_P450"/>
    <property type="match status" value="1"/>
</dbReference>
<evidence type="ECO:0000313" key="8">
    <source>
        <dbReference type="EMBL" id="KAK8994849.1"/>
    </source>
</evidence>
<dbReference type="InterPro" id="IPR036396">
    <property type="entry name" value="Cyt_P450_sf"/>
</dbReference>
<dbReference type="Proteomes" id="UP001396334">
    <property type="component" value="Unassembled WGS sequence"/>
</dbReference>
<dbReference type="PANTHER" id="PTHR47947:SF13">
    <property type="entry name" value="CYTOCHROME P450, FAMILY 81, SUBFAMILY K, POLYPEPTIDE 1-RELATED"/>
    <property type="match status" value="1"/>
</dbReference>
<keyword evidence="4 7" id="KW-0560">Oxidoreductase</keyword>
<organism evidence="8 9">
    <name type="scientific">Hibiscus sabdariffa</name>
    <name type="common">roselle</name>
    <dbReference type="NCBI Taxonomy" id="183260"/>
    <lineage>
        <taxon>Eukaryota</taxon>
        <taxon>Viridiplantae</taxon>
        <taxon>Streptophyta</taxon>
        <taxon>Embryophyta</taxon>
        <taxon>Tracheophyta</taxon>
        <taxon>Spermatophyta</taxon>
        <taxon>Magnoliopsida</taxon>
        <taxon>eudicotyledons</taxon>
        <taxon>Gunneridae</taxon>
        <taxon>Pentapetalae</taxon>
        <taxon>rosids</taxon>
        <taxon>malvids</taxon>
        <taxon>Malvales</taxon>
        <taxon>Malvaceae</taxon>
        <taxon>Malvoideae</taxon>
        <taxon>Hibiscus</taxon>
    </lineage>
</organism>
<dbReference type="InterPro" id="IPR050651">
    <property type="entry name" value="Plant_Cytochrome_P450_Monoox"/>
</dbReference>
<dbReference type="PANTHER" id="PTHR47947">
    <property type="entry name" value="CYTOCHROME P450 82C3-RELATED"/>
    <property type="match status" value="1"/>
</dbReference>
<dbReference type="InterPro" id="IPR017972">
    <property type="entry name" value="Cyt_P450_CS"/>
</dbReference>
<evidence type="ECO:0000256" key="4">
    <source>
        <dbReference type="ARBA" id="ARBA00023002"/>
    </source>
</evidence>
<evidence type="ECO:0000313" key="9">
    <source>
        <dbReference type="Proteomes" id="UP001396334"/>
    </source>
</evidence>
<evidence type="ECO:0008006" key="10">
    <source>
        <dbReference type="Google" id="ProtNLM"/>
    </source>
</evidence>
<dbReference type="Pfam" id="PF00067">
    <property type="entry name" value="p450"/>
    <property type="match status" value="1"/>
</dbReference>
<dbReference type="EMBL" id="JBBPBN010000047">
    <property type="protein sequence ID" value="KAK8994849.1"/>
    <property type="molecule type" value="Genomic_DNA"/>
</dbReference>
<keyword evidence="6 7" id="KW-0503">Monooxygenase</keyword>
<evidence type="ECO:0000256" key="3">
    <source>
        <dbReference type="ARBA" id="ARBA00022723"/>
    </source>
</evidence>
<keyword evidence="2 7" id="KW-0349">Heme</keyword>
<keyword evidence="3 7" id="KW-0479">Metal-binding</keyword>
<dbReference type="PRINTS" id="PR00463">
    <property type="entry name" value="EP450I"/>
</dbReference>
<proteinExistence type="inferred from homology"/>
<dbReference type="Gene3D" id="1.10.630.10">
    <property type="entry name" value="Cytochrome P450"/>
    <property type="match status" value="1"/>
</dbReference>
<dbReference type="InterPro" id="IPR001128">
    <property type="entry name" value="Cyt_P450"/>
</dbReference>
<dbReference type="InterPro" id="IPR002401">
    <property type="entry name" value="Cyt_P450_E_grp-I"/>
</dbReference>
<name>A0ABR2Q2T9_9ROSI</name>
<protein>
    <recommendedName>
        <fullName evidence="10">Cytochrome P450</fullName>
    </recommendedName>
</protein>
<evidence type="ECO:0000256" key="7">
    <source>
        <dbReference type="RuleBase" id="RU000461"/>
    </source>
</evidence>
<sequence>MFIAGTETTTITMEWTMLYPPAPVLLPHYSSEDCTVGGYDVPRGTLLMVHAWAIHRDLSLWVDPTEFKPERFEGRLEEKEGWKFLRFGLGRRACPGTMMSTRLVLLVLDAAIQCFEWENVGSEKVDMTLGTGQTLSKAMPLETLCSPRPDLMKLLPQI</sequence>
<dbReference type="SUPFAM" id="SSF48264">
    <property type="entry name" value="Cytochrome P450"/>
    <property type="match status" value="1"/>
</dbReference>
<accession>A0ABR2Q2T9</accession>
<reference evidence="8 9" key="1">
    <citation type="journal article" date="2024" name="G3 (Bethesda)">
        <title>Genome assembly of Hibiscus sabdariffa L. provides insights into metabolisms of medicinal natural products.</title>
        <authorList>
            <person name="Kim T."/>
        </authorList>
    </citation>
    <scope>NUCLEOTIDE SEQUENCE [LARGE SCALE GENOMIC DNA]</scope>
    <source>
        <strain evidence="8">TK-2024</strain>
        <tissue evidence="8">Old leaves</tissue>
    </source>
</reference>
<evidence type="ECO:0000256" key="1">
    <source>
        <dbReference type="ARBA" id="ARBA00010617"/>
    </source>
</evidence>